<keyword evidence="10" id="KW-1185">Reference proteome</keyword>
<keyword evidence="2 9" id="KW-0032">Aminotransferase</keyword>
<evidence type="ECO:0000256" key="1">
    <source>
        <dbReference type="ARBA" id="ARBA00001933"/>
    </source>
</evidence>
<keyword evidence="3" id="KW-0808">Transferase</keyword>
<feature type="modified residue" description="N6-(pyridoxal phosphate)lysine" evidence="7">
    <location>
        <position position="188"/>
    </location>
</feature>
<dbReference type="OrthoDB" id="9810913at2"/>
<dbReference type="GO" id="GO:0030170">
    <property type="term" value="F:pyridoxal phosphate binding"/>
    <property type="evidence" value="ECO:0007669"/>
    <property type="project" value="TreeGrafter"/>
</dbReference>
<dbReference type="AlphaFoldDB" id="A0A1B1S313"/>
<evidence type="ECO:0000256" key="2">
    <source>
        <dbReference type="ARBA" id="ARBA00022576"/>
    </source>
</evidence>
<evidence type="ECO:0000313" key="9">
    <source>
        <dbReference type="EMBL" id="ANU27539.1"/>
    </source>
</evidence>
<keyword evidence="4 7" id="KW-0663">Pyridoxal phosphate</keyword>
<gene>
    <name evidence="9" type="ORF">I858_011125</name>
</gene>
<dbReference type="PANTHER" id="PTHR30244">
    <property type="entry name" value="TRANSAMINASE"/>
    <property type="match status" value="1"/>
</dbReference>
<dbReference type="Pfam" id="PF01041">
    <property type="entry name" value="DegT_DnrJ_EryC1"/>
    <property type="match status" value="1"/>
</dbReference>
<dbReference type="InterPro" id="IPR015421">
    <property type="entry name" value="PyrdxlP-dep_Trfase_major"/>
</dbReference>
<evidence type="ECO:0000256" key="5">
    <source>
        <dbReference type="ARBA" id="ARBA00037999"/>
    </source>
</evidence>
<accession>A0A1B1S313</accession>
<dbReference type="GO" id="GO:0000271">
    <property type="term" value="P:polysaccharide biosynthetic process"/>
    <property type="evidence" value="ECO:0007669"/>
    <property type="project" value="TreeGrafter"/>
</dbReference>
<feature type="active site" description="Proton acceptor" evidence="6">
    <location>
        <position position="188"/>
    </location>
</feature>
<organism evidence="9 10">
    <name type="scientific">Planococcus versutus</name>
    <dbReference type="NCBI Taxonomy" id="1302659"/>
    <lineage>
        <taxon>Bacteria</taxon>
        <taxon>Bacillati</taxon>
        <taxon>Bacillota</taxon>
        <taxon>Bacilli</taxon>
        <taxon>Bacillales</taxon>
        <taxon>Caryophanaceae</taxon>
        <taxon>Planococcus</taxon>
    </lineage>
</organism>
<dbReference type="Gene3D" id="3.90.1150.10">
    <property type="entry name" value="Aspartate Aminotransferase, domain 1"/>
    <property type="match status" value="1"/>
</dbReference>
<dbReference type="FunFam" id="3.40.640.10:FF:000090">
    <property type="entry name" value="Pyridoxal phosphate-dependent aminotransferase"/>
    <property type="match status" value="1"/>
</dbReference>
<name>A0A1B1S313_9BACL</name>
<dbReference type="CDD" id="cd00616">
    <property type="entry name" value="AHBA_syn"/>
    <property type="match status" value="1"/>
</dbReference>
<evidence type="ECO:0000256" key="3">
    <source>
        <dbReference type="ARBA" id="ARBA00022679"/>
    </source>
</evidence>
<dbReference type="InterPro" id="IPR015422">
    <property type="entry name" value="PyrdxlP-dep_Trfase_small"/>
</dbReference>
<evidence type="ECO:0000313" key="10">
    <source>
        <dbReference type="Proteomes" id="UP000053354"/>
    </source>
</evidence>
<dbReference type="Gene3D" id="3.40.640.10">
    <property type="entry name" value="Type I PLP-dependent aspartate aminotransferase-like (Major domain)"/>
    <property type="match status" value="1"/>
</dbReference>
<dbReference type="PIRSF" id="PIRSF000390">
    <property type="entry name" value="PLP_StrS"/>
    <property type="match status" value="1"/>
</dbReference>
<proteinExistence type="inferred from homology"/>
<dbReference type="STRING" id="1302659.I858_011125"/>
<reference evidence="9" key="1">
    <citation type="submission" date="2016-10" db="EMBL/GenBank/DDBJ databases">
        <authorList>
            <person name="See-Too W.S."/>
        </authorList>
    </citation>
    <scope>NUCLEOTIDE SEQUENCE</scope>
    <source>
        <strain evidence="9">L10.15</strain>
    </source>
</reference>
<comment type="cofactor">
    <cofactor evidence="1">
        <name>pyridoxal 5'-phosphate</name>
        <dbReference type="ChEBI" id="CHEBI:597326"/>
    </cofactor>
</comment>
<dbReference type="InterPro" id="IPR000653">
    <property type="entry name" value="DegT/StrS_aminotransferase"/>
</dbReference>
<dbReference type="RefSeq" id="WP_049695176.1">
    <property type="nucleotide sequence ID" value="NZ_CP016540.2"/>
</dbReference>
<dbReference type="EMBL" id="CP016540">
    <property type="protein sequence ID" value="ANU27539.1"/>
    <property type="molecule type" value="Genomic_DNA"/>
</dbReference>
<dbReference type="Proteomes" id="UP000053354">
    <property type="component" value="Chromosome"/>
</dbReference>
<dbReference type="KEGG" id="pll:I858_011125"/>
<evidence type="ECO:0000256" key="8">
    <source>
        <dbReference type="RuleBase" id="RU004508"/>
    </source>
</evidence>
<evidence type="ECO:0000256" key="7">
    <source>
        <dbReference type="PIRSR" id="PIRSR000390-2"/>
    </source>
</evidence>
<sequence>MAERILLSSPHMSDEGFEQEFVKEAFDTNWIAPLGSNVNGFEEELAAKVGSKSAAALSSGTAAIHLALIAAGVKKDDIVFCSTLTFSATANPIIYQNAIPVFIDSDYETWNMSPKALEEAFEKYPQVKAVLLVHLYGASANLDEIVALCKKHNVALIEDAAESLGTYYKGQHTGTFGDYGIFSFNGNKIITTSGGGMLVSNNEERIAKARFWATQSRDQARHYQHSELGFNYRMSNVVAGIGRGQLKVLDDRVAKKNYIYNFYKDNLSDLEGVEFMPNNEWDQPNHWLSAMTLTGKIRPIEVMEALEKENIESRPVWKPMHLQPYFEKYDCVGTDVSEKLFENGICLPSDSKITDEQLERVVKIIRGLWE</sequence>
<dbReference type="GO" id="GO:0008483">
    <property type="term" value="F:transaminase activity"/>
    <property type="evidence" value="ECO:0007669"/>
    <property type="project" value="UniProtKB-KW"/>
</dbReference>
<evidence type="ECO:0000256" key="4">
    <source>
        <dbReference type="ARBA" id="ARBA00022898"/>
    </source>
</evidence>
<dbReference type="InterPro" id="IPR015424">
    <property type="entry name" value="PyrdxlP-dep_Trfase"/>
</dbReference>
<protein>
    <submittedName>
        <fullName evidence="9">Aminotransferase DegT</fullName>
    </submittedName>
</protein>
<dbReference type="SUPFAM" id="SSF53383">
    <property type="entry name" value="PLP-dependent transferases"/>
    <property type="match status" value="1"/>
</dbReference>
<comment type="similarity">
    <text evidence="5 8">Belongs to the DegT/DnrJ/EryC1 family.</text>
</comment>
<evidence type="ECO:0000256" key="6">
    <source>
        <dbReference type="PIRSR" id="PIRSR000390-1"/>
    </source>
</evidence>
<dbReference type="PANTHER" id="PTHR30244:SF34">
    <property type="entry name" value="DTDP-4-AMINO-4,6-DIDEOXYGALACTOSE TRANSAMINASE"/>
    <property type="match status" value="1"/>
</dbReference>